<gene>
    <name evidence="3" type="ORF">Rhe02_83520</name>
</gene>
<evidence type="ECO:0000313" key="3">
    <source>
        <dbReference type="EMBL" id="GIH10285.1"/>
    </source>
</evidence>
<dbReference type="InterPro" id="IPR008258">
    <property type="entry name" value="Transglycosylase_SLT_dom_1"/>
</dbReference>
<accession>A0A8J3VKZ0</accession>
<proteinExistence type="predicted"/>
<dbReference type="EMBL" id="BONY01000089">
    <property type="protein sequence ID" value="GIH10285.1"/>
    <property type="molecule type" value="Genomic_DNA"/>
</dbReference>
<keyword evidence="4" id="KW-1185">Reference proteome</keyword>
<evidence type="ECO:0000313" key="4">
    <source>
        <dbReference type="Proteomes" id="UP000612899"/>
    </source>
</evidence>
<sequence>MATTAIVALVAGGWMVAKEALTALAQSPQPSVPPTRALPPTPSPSPVASPSLDPVPSPTLDPPSMTTSPPGPPPAPRPCRYEGKRAAEAQVKAALEAAAGKRFWQNSATITIPATLIKAVAQHESGWQSNAVSCAGAYGVMQVMPDTQAWMNQRFGIEPAYDRKTLTGNTMLGSAYLQWLVKEMGDKHFGGDYTLRPCPTSTEKCLLNAVISAYEAGHQNVHDEISDGDSALYPNPDYVANVRYWMARY</sequence>
<reference evidence="3" key="1">
    <citation type="submission" date="2021-01" db="EMBL/GenBank/DDBJ databases">
        <title>Whole genome shotgun sequence of Rhizocola hellebori NBRC 109834.</title>
        <authorList>
            <person name="Komaki H."/>
            <person name="Tamura T."/>
        </authorList>
    </citation>
    <scope>NUCLEOTIDE SEQUENCE</scope>
    <source>
        <strain evidence="3">NBRC 109834</strain>
    </source>
</reference>
<dbReference type="Gene3D" id="1.10.530.10">
    <property type="match status" value="1"/>
</dbReference>
<evidence type="ECO:0000256" key="1">
    <source>
        <dbReference type="SAM" id="MobiDB-lite"/>
    </source>
</evidence>
<feature type="domain" description="Transglycosylase SLT" evidence="2">
    <location>
        <begin position="108"/>
        <end position="226"/>
    </location>
</feature>
<dbReference type="Pfam" id="PF01464">
    <property type="entry name" value="SLT"/>
    <property type="match status" value="1"/>
</dbReference>
<dbReference type="PANTHER" id="PTHR37423:SF2">
    <property type="entry name" value="MEMBRANE-BOUND LYTIC MUREIN TRANSGLYCOSYLASE C"/>
    <property type="match status" value="1"/>
</dbReference>
<dbReference type="PANTHER" id="PTHR37423">
    <property type="entry name" value="SOLUBLE LYTIC MUREIN TRANSGLYCOSYLASE-RELATED"/>
    <property type="match status" value="1"/>
</dbReference>
<dbReference type="Proteomes" id="UP000612899">
    <property type="component" value="Unassembled WGS sequence"/>
</dbReference>
<dbReference type="AlphaFoldDB" id="A0A8J3VKZ0"/>
<comment type="caution">
    <text evidence="3">The sequence shown here is derived from an EMBL/GenBank/DDBJ whole genome shotgun (WGS) entry which is preliminary data.</text>
</comment>
<evidence type="ECO:0000259" key="2">
    <source>
        <dbReference type="Pfam" id="PF01464"/>
    </source>
</evidence>
<protein>
    <recommendedName>
        <fullName evidence="2">Transglycosylase SLT domain-containing protein</fullName>
    </recommendedName>
</protein>
<feature type="region of interest" description="Disordered" evidence="1">
    <location>
        <begin position="24"/>
        <end position="84"/>
    </location>
</feature>
<organism evidence="3 4">
    <name type="scientific">Rhizocola hellebori</name>
    <dbReference type="NCBI Taxonomy" id="1392758"/>
    <lineage>
        <taxon>Bacteria</taxon>
        <taxon>Bacillati</taxon>
        <taxon>Actinomycetota</taxon>
        <taxon>Actinomycetes</taxon>
        <taxon>Micromonosporales</taxon>
        <taxon>Micromonosporaceae</taxon>
        <taxon>Rhizocola</taxon>
    </lineage>
</organism>
<name>A0A8J3VKZ0_9ACTN</name>
<dbReference type="SUPFAM" id="SSF53955">
    <property type="entry name" value="Lysozyme-like"/>
    <property type="match status" value="1"/>
</dbReference>
<feature type="compositionally biased region" description="Pro residues" evidence="1">
    <location>
        <begin position="30"/>
        <end position="61"/>
    </location>
</feature>
<dbReference type="InterPro" id="IPR023346">
    <property type="entry name" value="Lysozyme-like_dom_sf"/>
</dbReference>